<accession>A0A0P6VXH4</accession>
<protein>
    <recommendedName>
        <fullName evidence="3">YppF-like protein</fullName>
    </recommendedName>
</protein>
<dbReference type="PATRIC" id="fig|218284.4.peg.3703"/>
<evidence type="ECO:0008006" key="3">
    <source>
        <dbReference type="Google" id="ProtNLM"/>
    </source>
</evidence>
<dbReference type="Proteomes" id="UP000050398">
    <property type="component" value="Unassembled WGS sequence"/>
</dbReference>
<sequence length="60" mass="7028">MDLNELLKRYESNKQYQATDQQELLTLAKKLYISNEISFHHYKGLAKEINTLEENAISTP</sequence>
<dbReference type="RefSeq" id="WP_060672375.1">
    <property type="nucleotide sequence ID" value="NZ_LIXZ01000006.1"/>
</dbReference>
<evidence type="ECO:0000313" key="2">
    <source>
        <dbReference type="Proteomes" id="UP000050398"/>
    </source>
</evidence>
<gene>
    <name evidence="1" type="ORF">AM506_10170</name>
</gene>
<dbReference type="InterPro" id="IPR025553">
    <property type="entry name" value="YppF"/>
</dbReference>
<dbReference type="AlphaFoldDB" id="A0A0P6VXH4"/>
<dbReference type="EMBL" id="LIXZ01000006">
    <property type="protein sequence ID" value="KPL59812.1"/>
    <property type="molecule type" value="Genomic_DNA"/>
</dbReference>
<organism evidence="1 2">
    <name type="scientific">Rossellomorea vietnamensis</name>
    <dbReference type="NCBI Taxonomy" id="218284"/>
    <lineage>
        <taxon>Bacteria</taxon>
        <taxon>Bacillati</taxon>
        <taxon>Bacillota</taxon>
        <taxon>Bacilli</taxon>
        <taxon>Bacillales</taxon>
        <taxon>Bacillaceae</taxon>
        <taxon>Rossellomorea</taxon>
    </lineage>
</organism>
<dbReference type="Pfam" id="PF14178">
    <property type="entry name" value="YppF"/>
    <property type="match status" value="1"/>
</dbReference>
<evidence type="ECO:0000313" key="1">
    <source>
        <dbReference type="EMBL" id="KPL59812.1"/>
    </source>
</evidence>
<name>A0A0P6VXH4_9BACI</name>
<comment type="caution">
    <text evidence="1">The sequence shown here is derived from an EMBL/GenBank/DDBJ whole genome shotgun (WGS) entry which is preliminary data.</text>
</comment>
<dbReference type="OrthoDB" id="2891858at2"/>
<reference evidence="1 2" key="1">
    <citation type="submission" date="2015-08" db="EMBL/GenBank/DDBJ databases">
        <title>Draft Genome Sequence of Bacillus vietnamensis UCD-SED5.</title>
        <authorList>
            <person name="Lee R.D."/>
            <person name="Jospin G."/>
            <person name="Lang J.M."/>
            <person name="Coil D.A."/>
            <person name="Eisen J.A."/>
        </authorList>
    </citation>
    <scope>NUCLEOTIDE SEQUENCE [LARGE SCALE GENOMIC DNA]</scope>
    <source>
        <strain evidence="1 2">UCD-SED5</strain>
    </source>
</reference>
<proteinExistence type="predicted"/>